<evidence type="ECO:0000313" key="2">
    <source>
        <dbReference type="EMBL" id="GAA5216852.1"/>
    </source>
</evidence>
<feature type="compositionally biased region" description="Basic and acidic residues" evidence="1">
    <location>
        <begin position="27"/>
        <end position="37"/>
    </location>
</feature>
<gene>
    <name evidence="2" type="ORF">GCM10023323_71540</name>
</gene>
<organism evidence="2 3">
    <name type="scientific">Streptomyces thinghirensis</name>
    <dbReference type="NCBI Taxonomy" id="551547"/>
    <lineage>
        <taxon>Bacteria</taxon>
        <taxon>Bacillati</taxon>
        <taxon>Actinomycetota</taxon>
        <taxon>Actinomycetes</taxon>
        <taxon>Kitasatosporales</taxon>
        <taxon>Streptomycetaceae</taxon>
        <taxon>Streptomyces</taxon>
    </lineage>
</organism>
<comment type="caution">
    <text evidence="2">The sequence shown here is derived from an EMBL/GenBank/DDBJ whole genome shotgun (WGS) entry which is preliminary data.</text>
</comment>
<protein>
    <submittedName>
        <fullName evidence="2">DUF6233 domain-containing protein</fullName>
    </submittedName>
</protein>
<evidence type="ECO:0000256" key="1">
    <source>
        <dbReference type="SAM" id="MobiDB-lite"/>
    </source>
</evidence>
<dbReference type="EMBL" id="BAABJR010000028">
    <property type="protein sequence ID" value="GAA5216852.1"/>
    <property type="molecule type" value="Genomic_DNA"/>
</dbReference>
<evidence type="ECO:0000313" key="3">
    <source>
        <dbReference type="Proteomes" id="UP001499878"/>
    </source>
</evidence>
<dbReference type="InterPro" id="IPR046200">
    <property type="entry name" value="DUF6233"/>
</dbReference>
<sequence>MPRLAQLRFLERVQEQDLARTRRWIAAEEHREAERRRGQTARPPEPDWLLEHGLNRQAPPVYVHAGGCWNTGKQSAGISRDEARRALAEGVPACLHCRPDTELRVEG</sequence>
<keyword evidence="3" id="KW-1185">Reference proteome</keyword>
<name>A0ABP9TIL3_9ACTN</name>
<reference evidence="3" key="1">
    <citation type="journal article" date="2019" name="Int. J. Syst. Evol. Microbiol.">
        <title>The Global Catalogue of Microorganisms (GCM) 10K type strain sequencing project: providing services to taxonomists for standard genome sequencing and annotation.</title>
        <authorList>
            <consortium name="The Broad Institute Genomics Platform"/>
            <consortium name="The Broad Institute Genome Sequencing Center for Infectious Disease"/>
            <person name="Wu L."/>
            <person name="Ma J."/>
        </authorList>
    </citation>
    <scope>NUCLEOTIDE SEQUENCE [LARGE SCALE GENOMIC DNA]</scope>
    <source>
        <strain evidence="3">JCM 18306</strain>
    </source>
</reference>
<accession>A0ABP9TIL3</accession>
<proteinExistence type="predicted"/>
<feature type="region of interest" description="Disordered" evidence="1">
    <location>
        <begin position="27"/>
        <end position="51"/>
    </location>
</feature>
<dbReference type="Pfam" id="PF19746">
    <property type="entry name" value="DUF6233"/>
    <property type="match status" value="1"/>
</dbReference>
<dbReference type="Proteomes" id="UP001499878">
    <property type="component" value="Unassembled WGS sequence"/>
</dbReference>